<dbReference type="OrthoDB" id="9801813at2"/>
<dbReference type="SUPFAM" id="SSF52540">
    <property type="entry name" value="P-loop containing nucleoside triphosphate hydrolases"/>
    <property type="match status" value="1"/>
</dbReference>
<sequence length="116" mass="13137">MWLKQLSIRGYRSFSEDTGIDFPLFSKMNLIIGSNNIGKSNLCRFMDLIRHNTNAIVFQGEQDLWQPNVGSIHADMVFVQEHNISRVIHLTVESGIYRGWLNAASNHGCLLKSSDA</sequence>
<reference evidence="2 3" key="1">
    <citation type="submission" date="2017-06" db="EMBL/GenBank/DDBJ databases">
        <title>Complete genome sequence of Paenibacillus donghaensis KCTC 13049T isolated from East Sea sediment, South Korea.</title>
        <authorList>
            <person name="Jung B.K."/>
            <person name="Hong S.-J."/>
            <person name="Shin J.-H."/>
        </authorList>
    </citation>
    <scope>NUCLEOTIDE SEQUENCE [LARGE SCALE GENOMIC DNA]</scope>
    <source>
        <strain evidence="2 3">KCTC 13049</strain>
    </source>
</reference>
<name>A0A2Z2KHJ0_9BACL</name>
<dbReference type="KEGG" id="pdh:B9T62_36300"/>
<dbReference type="Gene3D" id="3.40.50.300">
    <property type="entry name" value="P-loop containing nucleotide triphosphate hydrolases"/>
    <property type="match status" value="1"/>
</dbReference>
<evidence type="ECO:0000313" key="2">
    <source>
        <dbReference type="EMBL" id="ASA25714.1"/>
    </source>
</evidence>
<dbReference type="Pfam" id="PF13175">
    <property type="entry name" value="AAA_15"/>
    <property type="match status" value="1"/>
</dbReference>
<evidence type="ECO:0000313" key="3">
    <source>
        <dbReference type="Proteomes" id="UP000249890"/>
    </source>
</evidence>
<evidence type="ECO:0000259" key="1">
    <source>
        <dbReference type="Pfam" id="PF13175"/>
    </source>
</evidence>
<feature type="domain" description="Endonuclease GajA/Old nuclease/RecF-like AAA" evidence="1">
    <location>
        <begin position="1"/>
        <end position="54"/>
    </location>
</feature>
<dbReference type="RefSeq" id="WP_087919675.1">
    <property type="nucleotide sequence ID" value="NZ_CP021780.1"/>
</dbReference>
<gene>
    <name evidence="2" type="ORF">B9T62_36300</name>
</gene>
<proteinExistence type="predicted"/>
<dbReference type="EMBL" id="CP021780">
    <property type="protein sequence ID" value="ASA25714.1"/>
    <property type="molecule type" value="Genomic_DNA"/>
</dbReference>
<dbReference type="InterPro" id="IPR041685">
    <property type="entry name" value="AAA_GajA/Old/RecF-like"/>
</dbReference>
<dbReference type="AlphaFoldDB" id="A0A2Z2KHJ0"/>
<dbReference type="InterPro" id="IPR027417">
    <property type="entry name" value="P-loop_NTPase"/>
</dbReference>
<organism evidence="2 3">
    <name type="scientific">Paenibacillus donghaensis</name>
    <dbReference type="NCBI Taxonomy" id="414771"/>
    <lineage>
        <taxon>Bacteria</taxon>
        <taxon>Bacillati</taxon>
        <taxon>Bacillota</taxon>
        <taxon>Bacilli</taxon>
        <taxon>Bacillales</taxon>
        <taxon>Paenibacillaceae</taxon>
        <taxon>Paenibacillus</taxon>
    </lineage>
</organism>
<dbReference type="Proteomes" id="UP000249890">
    <property type="component" value="Chromosome"/>
</dbReference>
<protein>
    <recommendedName>
        <fullName evidence="1">Endonuclease GajA/Old nuclease/RecF-like AAA domain-containing protein</fullName>
    </recommendedName>
</protein>
<keyword evidence="3" id="KW-1185">Reference proteome</keyword>
<accession>A0A2Z2KHJ0</accession>